<dbReference type="AlphaFoldDB" id="A0A2N5SNC6"/>
<evidence type="ECO:0000256" key="1">
    <source>
        <dbReference type="SAM" id="SignalP"/>
    </source>
</evidence>
<name>A0A2N5SNC6_9BASI</name>
<feature type="chain" id="PRO_5014717236" evidence="1">
    <location>
        <begin position="24"/>
        <end position="88"/>
    </location>
</feature>
<evidence type="ECO:0000313" key="3">
    <source>
        <dbReference type="Proteomes" id="UP000235392"/>
    </source>
</evidence>
<comment type="caution">
    <text evidence="2">The sequence shown here is derived from an EMBL/GenBank/DDBJ whole genome shotgun (WGS) entry which is preliminary data.</text>
</comment>
<dbReference type="Proteomes" id="UP000235392">
    <property type="component" value="Unassembled WGS sequence"/>
</dbReference>
<protein>
    <submittedName>
        <fullName evidence="2">Uncharacterized protein</fullName>
    </submittedName>
</protein>
<proteinExistence type="predicted"/>
<feature type="signal peptide" evidence="1">
    <location>
        <begin position="1"/>
        <end position="23"/>
    </location>
</feature>
<organism evidence="2 3">
    <name type="scientific">Puccinia coronata f. sp. avenae</name>
    <dbReference type="NCBI Taxonomy" id="200324"/>
    <lineage>
        <taxon>Eukaryota</taxon>
        <taxon>Fungi</taxon>
        <taxon>Dikarya</taxon>
        <taxon>Basidiomycota</taxon>
        <taxon>Pucciniomycotina</taxon>
        <taxon>Pucciniomycetes</taxon>
        <taxon>Pucciniales</taxon>
        <taxon>Pucciniaceae</taxon>
        <taxon>Puccinia</taxon>
    </lineage>
</organism>
<reference evidence="2 3" key="1">
    <citation type="submission" date="2017-11" db="EMBL/GenBank/DDBJ databases">
        <title>De novo assembly and phasing of dikaryotic genomes from two isolates of Puccinia coronata f. sp. avenae, the causal agent of oat crown rust.</title>
        <authorList>
            <person name="Miller M.E."/>
            <person name="Zhang Y."/>
            <person name="Omidvar V."/>
            <person name="Sperschneider J."/>
            <person name="Schwessinger B."/>
            <person name="Raley C."/>
            <person name="Palmer J.M."/>
            <person name="Garnica D."/>
            <person name="Upadhyaya N."/>
            <person name="Rathjen J."/>
            <person name="Taylor J.M."/>
            <person name="Park R.F."/>
            <person name="Dodds P.N."/>
            <person name="Hirsch C.D."/>
            <person name="Kianian S.F."/>
            <person name="Figueroa M."/>
        </authorList>
    </citation>
    <scope>NUCLEOTIDE SEQUENCE [LARGE SCALE GENOMIC DNA]</scope>
    <source>
        <strain evidence="2">12SD80</strain>
    </source>
</reference>
<evidence type="ECO:0000313" key="2">
    <source>
        <dbReference type="EMBL" id="PLW14723.1"/>
    </source>
</evidence>
<accession>A0A2N5SNC6</accession>
<sequence length="88" mass="9535">MAALKFCLIQSLVLLPLANQICLDPVSPLQNSQALRNLKKANLALWKIAPVSLVSCHVPLPAKRASPCNTCLYLQPLSLTTPESTLDL</sequence>
<dbReference type="EMBL" id="PGCI01000815">
    <property type="protein sequence ID" value="PLW14723.1"/>
    <property type="molecule type" value="Genomic_DNA"/>
</dbReference>
<gene>
    <name evidence="2" type="ORF">PCASD_18764</name>
</gene>
<keyword evidence="1" id="KW-0732">Signal</keyword>